<keyword evidence="2" id="KW-1185">Reference proteome</keyword>
<comment type="caution">
    <text evidence="1">The sequence shown here is derived from an EMBL/GenBank/DDBJ whole genome shotgun (WGS) entry which is preliminary data.</text>
</comment>
<dbReference type="Proteomes" id="UP000886998">
    <property type="component" value="Unassembled WGS sequence"/>
</dbReference>
<protein>
    <submittedName>
        <fullName evidence="1">Uncharacterized protein</fullName>
    </submittedName>
</protein>
<organism evidence="1 2">
    <name type="scientific">Trichonephila inaurata madagascariensis</name>
    <dbReference type="NCBI Taxonomy" id="2747483"/>
    <lineage>
        <taxon>Eukaryota</taxon>
        <taxon>Metazoa</taxon>
        <taxon>Ecdysozoa</taxon>
        <taxon>Arthropoda</taxon>
        <taxon>Chelicerata</taxon>
        <taxon>Arachnida</taxon>
        <taxon>Araneae</taxon>
        <taxon>Araneomorphae</taxon>
        <taxon>Entelegynae</taxon>
        <taxon>Araneoidea</taxon>
        <taxon>Nephilidae</taxon>
        <taxon>Trichonephila</taxon>
        <taxon>Trichonephila inaurata</taxon>
    </lineage>
</organism>
<sequence length="123" mass="13511">MRLGAGSVTAGLGSKRFSTYDVTVVPNDGSRERTPSFSIKTLLGTRNTFLIGSAPYLGLVNGLELLPPAFLNHFNGTSIHHFPISASAFGFEAFVPKYRQTPQDKKEKNPMRLMSTIWHPLST</sequence>
<evidence type="ECO:0000313" key="2">
    <source>
        <dbReference type="Proteomes" id="UP000886998"/>
    </source>
</evidence>
<name>A0A8X6WL61_9ARAC</name>
<dbReference type="EMBL" id="BMAV01000022">
    <property type="protein sequence ID" value="GFY36965.1"/>
    <property type="molecule type" value="Genomic_DNA"/>
</dbReference>
<gene>
    <name evidence="1" type="ORF">TNIN_145691</name>
</gene>
<proteinExistence type="predicted"/>
<accession>A0A8X6WL61</accession>
<dbReference type="OrthoDB" id="10508541at2759"/>
<evidence type="ECO:0000313" key="1">
    <source>
        <dbReference type="EMBL" id="GFY36965.1"/>
    </source>
</evidence>
<reference evidence="1" key="1">
    <citation type="submission" date="2020-08" db="EMBL/GenBank/DDBJ databases">
        <title>Multicomponent nature underlies the extraordinary mechanical properties of spider dragline silk.</title>
        <authorList>
            <person name="Kono N."/>
            <person name="Nakamura H."/>
            <person name="Mori M."/>
            <person name="Yoshida Y."/>
            <person name="Ohtoshi R."/>
            <person name="Malay A.D."/>
            <person name="Moran D.A.P."/>
            <person name="Tomita M."/>
            <person name="Numata K."/>
            <person name="Arakawa K."/>
        </authorList>
    </citation>
    <scope>NUCLEOTIDE SEQUENCE</scope>
</reference>
<dbReference type="AlphaFoldDB" id="A0A8X6WL61"/>